<evidence type="ECO:0000313" key="2">
    <source>
        <dbReference type="Proteomes" id="UP000637074"/>
    </source>
</evidence>
<dbReference type="InterPro" id="IPR045390">
    <property type="entry name" value="ABC-3C_MC3"/>
</dbReference>
<organism evidence="1 2">
    <name type="scientific">Neobacillus kokaensis</name>
    <dbReference type="NCBI Taxonomy" id="2759023"/>
    <lineage>
        <taxon>Bacteria</taxon>
        <taxon>Bacillati</taxon>
        <taxon>Bacillota</taxon>
        <taxon>Bacilli</taxon>
        <taxon>Bacillales</taxon>
        <taxon>Bacillaceae</taxon>
        <taxon>Neobacillus</taxon>
    </lineage>
</organism>
<evidence type="ECO:0000313" key="1">
    <source>
        <dbReference type="EMBL" id="GHH99698.1"/>
    </source>
</evidence>
<dbReference type="RefSeq" id="WP_191274559.1">
    <property type="nucleotide sequence ID" value="NZ_BNDS01000014.1"/>
</dbReference>
<dbReference type="EMBL" id="BNDS01000014">
    <property type="protein sequence ID" value="GHH99698.1"/>
    <property type="molecule type" value="Genomic_DNA"/>
</dbReference>
<accession>A0ABQ3N434</accession>
<keyword evidence="2" id="KW-1185">Reference proteome</keyword>
<reference evidence="1 2" key="1">
    <citation type="journal article" date="2022" name="Int. J. Syst. Evol. Microbiol.">
        <title>Neobacillus kokaensis sp. nov., isolated from soil.</title>
        <authorList>
            <person name="Yuki K."/>
            <person name="Matsubara H."/>
            <person name="Yamaguchi S."/>
        </authorList>
    </citation>
    <scope>NUCLEOTIDE SEQUENCE [LARGE SCALE GENOMIC DNA]</scope>
    <source>
        <strain evidence="1 2">LOB 377</strain>
    </source>
</reference>
<proteinExistence type="predicted"/>
<sequence>MGHLSKEVRNIQNPTFGGFVIWNFVRGFYSNNSSFTPFPLLFIVLPIVCREDLVEVLNSTNRPSGLRQFADKFLTTKVLKNDMLLQIHSGCSNMKGLTLDSIRVALYSSLISMDYENALVFPITTTEHKSEPKSIVKFGKASEKLGFWCSQLTMHEVSQILKVRF</sequence>
<name>A0ABQ3N434_9BACI</name>
<comment type="caution">
    <text evidence="1">The sequence shown here is derived from an EMBL/GenBank/DDBJ whole genome shotgun (WGS) entry which is preliminary data.</text>
</comment>
<protein>
    <submittedName>
        <fullName evidence="1">Uncharacterized protein</fullName>
    </submittedName>
</protein>
<dbReference type="Pfam" id="PF20131">
    <property type="entry name" value="MC3"/>
    <property type="match status" value="1"/>
</dbReference>
<dbReference type="Proteomes" id="UP000637074">
    <property type="component" value="Unassembled WGS sequence"/>
</dbReference>
<gene>
    <name evidence="1" type="ORF">AM1BK_32410</name>
</gene>